<keyword evidence="3" id="KW-1185">Reference proteome</keyword>
<organism evidence="2 3">
    <name type="scientific">Ramazzottius varieornatus</name>
    <name type="common">Water bear</name>
    <name type="synonym">Tardigrade</name>
    <dbReference type="NCBI Taxonomy" id="947166"/>
    <lineage>
        <taxon>Eukaryota</taxon>
        <taxon>Metazoa</taxon>
        <taxon>Ecdysozoa</taxon>
        <taxon>Tardigrada</taxon>
        <taxon>Eutardigrada</taxon>
        <taxon>Parachela</taxon>
        <taxon>Hypsibioidea</taxon>
        <taxon>Ramazzottiidae</taxon>
        <taxon>Ramazzottius</taxon>
    </lineage>
</organism>
<evidence type="ECO:0008006" key="4">
    <source>
        <dbReference type="Google" id="ProtNLM"/>
    </source>
</evidence>
<feature type="signal peptide" evidence="1">
    <location>
        <begin position="1"/>
        <end position="24"/>
    </location>
</feature>
<accession>A0A1D1UZA1</accession>
<evidence type="ECO:0000313" key="3">
    <source>
        <dbReference type="Proteomes" id="UP000186922"/>
    </source>
</evidence>
<dbReference type="Proteomes" id="UP000186922">
    <property type="component" value="Unassembled WGS sequence"/>
</dbReference>
<proteinExistence type="predicted"/>
<evidence type="ECO:0000256" key="1">
    <source>
        <dbReference type="SAM" id="SignalP"/>
    </source>
</evidence>
<evidence type="ECO:0000313" key="2">
    <source>
        <dbReference type="EMBL" id="GAU91793.1"/>
    </source>
</evidence>
<dbReference type="EMBL" id="BDGG01000002">
    <property type="protein sequence ID" value="GAU91793.1"/>
    <property type="molecule type" value="Genomic_DNA"/>
</dbReference>
<comment type="caution">
    <text evidence="2">The sequence shown here is derived from an EMBL/GenBank/DDBJ whole genome shotgun (WGS) entry which is preliminary data.</text>
</comment>
<sequence length="310" mass="34690">MTSMTISTVLCVLALAGGLRCCFGQGYGSYRDSGYRGQSSGPVAQARNVCNPATTKLTFPTPNEGCFPNILKNPVQVDPLSRQGLYFEYRSRFSPEQSYNAQVVNSLVCDGLVFFPGTYTPAVHWTQTYRFITFSQEYTYDGTSPAHGSGYGYQSGHGQKATCHNQFYDSISGYNGVDFYNSFDPELGNAQPVQQVFYLMFVKPGPRGFEIQYSCDVRNEETYICEKVSVFVNCRVHPNQLTPEENYEIDATIDRVLATYCMSKNDLQKVIHRDDLSVEQCNLAPLNAFISLVNGYAASLPKRAPSDRRY</sequence>
<protein>
    <recommendedName>
        <fullName evidence="4">ZP domain-containing protein</fullName>
    </recommendedName>
</protein>
<keyword evidence="1" id="KW-0732">Signal</keyword>
<name>A0A1D1UZA1_RAMVA</name>
<dbReference type="AlphaFoldDB" id="A0A1D1UZA1"/>
<gene>
    <name evidence="2" type="primary">RvY_03983-1</name>
    <name evidence="2" type="synonym">RvY_03983.1</name>
    <name evidence="2" type="ORF">RvY_03983</name>
</gene>
<feature type="chain" id="PRO_5008897831" description="ZP domain-containing protein" evidence="1">
    <location>
        <begin position="25"/>
        <end position="310"/>
    </location>
</feature>
<reference evidence="2 3" key="1">
    <citation type="journal article" date="2016" name="Nat. Commun.">
        <title>Extremotolerant tardigrade genome and improved radiotolerance of human cultured cells by tardigrade-unique protein.</title>
        <authorList>
            <person name="Hashimoto T."/>
            <person name="Horikawa D.D."/>
            <person name="Saito Y."/>
            <person name="Kuwahara H."/>
            <person name="Kozuka-Hata H."/>
            <person name="Shin-I T."/>
            <person name="Minakuchi Y."/>
            <person name="Ohishi K."/>
            <person name="Motoyama A."/>
            <person name="Aizu T."/>
            <person name="Enomoto A."/>
            <person name="Kondo K."/>
            <person name="Tanaka S."/>
            <person name="Hara Y."/>
            <person name="Koshikawa S."/>
            <person name="Sagara H."/>
            <person name="Miura T."/>
            <person name="Yokobori S."/>
            <person name="Miyagawa K."/>
            <person name="Suzuki Y."/>
            <person name="Kubo T."/>
            <person name="Oyama M."/>
            <person name="Kohara Y."/>
            <person name="Fujiyama A."/>
            <person name="Arakawa K."/>
            <person name="Katayama T."/>
            <person name="Toyoda A."/>
            <person name="Kunieda T."/>
        </authorList>
    </citation>
    <scope>NUCLEOTIDE SEQUENCE [LARGE SCALE GENOMIC DNA]</scope>
    <source>
        <strain evidence="2 3">YOKOZUNA-1</strain>
    </source>
</reference>